<gene>
    <name evidence="1" type="ORF">GCM10023340_02830</name>
</gene>
<sequence>MTWKAVSSELSGNWPPLARVPKAAAETANGTRTMAGERSLVTVLNLLDVVDVVPAVLAETGTGAAA</sequence>
<keyword evidence="2" id="KW-1185">Reference proteome</keyword>
<comment type="caution">
    <text evidence="1">The sequence shown here is derived from an EMBL/GenBank/DDBJ whole genome shotgun (WGS) entry which is preliminary data.</text>
</comment>
<proteinExistence type="predicted"/>
<reference evidence="2" key="1">
    <citation type="journal article" date="2019" name="Int. J. Syst. Evol. Microbiol.">
        <title>The Global Catalogue of Microorganisms (GCM) 10K type strain sequencing project: providing services to taxonomists for standard genome sequencing and annotation.</title>
        <authorList>
            <consortium name="The Broad Institute Genomics Platform"/>
            <consortium name="The Broad Institute Genome Sequencing Center for Infectious Disease"/>
            <person name="Wu L."/>
            <person name="Ma J."/>
        </authorList>
    </citation>
    <scope>NUCLEOTIDE SEQUENCE [LARGE SCALE GENOMIC DNA]</scope>
    <source>
        <strain evidence="2">JCM 18459</strain>
    </source>
</reference>
<organism evidence="1 2">
    <name type="scientific">Nocardioides marinquilinus</name>
    <dbReference type="NCBI Taxonomy" id="1210400"/>
    <lineage>
        <taxon>Bacteria</taxon>
        <taxon>Bacillati</taxon>
        <taxon>Actinomycetota</taxon>
        <taxon>Actinomycetes</taxon>
        <taxon>Propionibacteriales</taxon>
        <taxon>Nocardioidaceae</taxon>
        <taxon>Nocardioides</taxon>
    </lineage>
</organism>
<dbReference type="Proteomes" id="UP001500221">
    <property type="component" value="Unassembled WGS sequence"/>
</dbReference>
<name>A0ABP9PAQ8_9ACTN</name>
<evidence type="ECO:0008006" key="3">
    <source>
        <dbReference type="Google" id="ProtNLM"/>
    </source>
</evidence>
<evidence type="ECO:0000313" key="2">
    <source>
        <dbReference type="Proteomes" id="UP001500221"/>
    </source>
</evidence>
<evidence type="ECO:0000313" key="1">
    <source>
        <dbReference type="EMBL" id="GAA5141309.1"/>
    </source>
</evidence>
<dbReference type="EMBL" id="BAABKG010000001">
    <property type="protein sequence ID" value="GAA5141309.1"/>
    <property type="molecule type" value="Genomic_DNA"/>
</dbReference>
<accession>A0ABP9PAQ8</accession>
<protein>
    <recommendedName>
        <fullName evidence="3">CheW-like domain-containing protein</fullName>
    </recommendedName>
</protein>